<keyword evidence="2" id="KW-0238">DNA-binding</keyword>
<dbReference type="Pfam" id="PF02311">
    <property type="entry name" value="AraC_binding"/>
    <property type="match status" value="1"/>
</dbReference>
<dbReference type="PROSITE" id="PS01124">
    <property type="entry name" value="HTH_ARAC_FAMILY_2"/>
    <property type="match status" value="1"/>
</dbReference>
<dbReference type="SUPFAM" id="SSF46689">
    <property type="entry name" value="Homeodomain-like"/>
    <property type="match status" value="2"/>
</dbReference>
<dbReference type="InterPro" id="IPR018062">
    <property type="entry name" value="HTH_AraC-typ_CS"/>
</dbReference>
<keyword evidence="4" id="KW-0804">Transcription</keyword>
<keyword evidence="3" id="KW-0010">Activator</keyword>
<keyword evidence="7" id="KW-1185">Reference proteome</keyword>
<gene>
    <name evidence="6" type="primary">araC_14</name>
    <name evidence="6" type="ORF">PAECIP111891_05700</name>
</gene>
<organism evidence="6 7">
    <name type="scientific">Paenibacillus allorhizoplanae</name>
    <dbReference type="NCBI Taxonomy" id="2905648"/>
    <lineage>
        <taxon>Bacteria</taxon>
        <taxon>Bacillati</taxon>
        <taxon>Bacillota</taxon>
        <taxon>Bacilli</taxon>
        <taxon>Bacillales</taxon>
        <taxon>Paenibacillaceae</taxon>
        <taxon>Paenibacillus</taxon>
    </lineage>
</organism>
<dbReference type="InterPro" id="IPR037923">
    <property type="entry name" value="HTH-like"/>
</dbReference>
<dbReference type="RefSeq" id="WP_236291835.1">
    <property type="nucleotide sequence ID" value="NZ_CAKMMW010000024.1"/>
</dbReference>
<dbReference type="SMART" id="SM00342">
    <property type="entry name" value="HTH_ARAC"/>
    <property type="match status" value="1"/>
</dbReference>
<sequence>MVAKDNYGVYGYRFQENPVLPLYQLFAVGFQDIRQQEYDWDGMKRIDGPLYLFQYTISGRGKIELDGHHHDVPEGTSFLVEIPGTHRYYLPEDSSHWTFYFALFRQSHLQHLWQGILQELGPLPQFEPRSLVIRRLEAIYSEARIGAIKDGYYASSLVYSFMMELLRSSSAQRQDRSTWPEIVRRAADYMEINFRILEGLDQIAEAAGSSKYHLARTFHQATNFSPMAYTSKLRIELAVKLLRSSSLTVEEIAREVGYQNGSYFSKVFRSWTGYSPSRFREGKELLSIDQIMFD</sequence>
<dbReference type="Proteomes" id="UP000838821">
    <property type="component" value="Unassembled WGS sequence"/>
</dbReference>
<evidence type="ECO:0000256" key="2">
    <source>
        <dbReference type="ARBA" id="ARBA00023125"/>
    </source>
</evidence>
<evidence type="ECO:0000313" key="6">
    <source>
        <dbReference type="EMBL" id="CAH1224597.1"/>
    </source>
</evidence>
<keyword evidence="1" id="KW-0805">Transcription regulation</keyword>
<dbReference type="InterPro" id="IPR020449">
    <property type="entry name" value="Tscrpt_reg_AraC-type_HTH"/>
</dbReference>
<dbReference type="InterPro" id="IPR003313">
    <property type="entry name" value="AraC-bd"/>
</dbReference>
<dbReference type="Gene3D" id="2.60.120.280">
    <property type="entry name" value="Regulatory protein AraC"/>
    <property type="match status" value="1"/>
</dbReference>
<name>A0ABM9CV24_9BACL</name>
<dbReference type="Gene3D" id="1.10.10.60">
    <property type="entry name" value="Homeodomain-like"/>
    <property type="match status" value="2"/>
</dbReference>
<comment type="caution">
    <text evidence="6">The sequence shown here is derived from an EMBL/GenBank/DDBJ whole genome shotgun (WGS) entry which is preliminary data.</text>
</comment>
<dbReference type="InterPro" id="IPR018060">
    <property type="entry name" value="HTH_AraC"/>
</dbReference>
<evidence type="ECO:0000256" key="3">
    <source>
        <dbReference type="ARBA" id="ARBA00023159"/>
    </source>
</evidence>
<dbReference type="PROSITE" id="PS00041">
    <property type="entry name" value="HTH_ARAC_FAMILY_1"/>
    <property type="match status" value="1"/>
</dbReference>
<dbReference type="EMBL" id="CAKMMW010000024">
    <property type="protein sequence ID" value="CAH1224597.1"/>
    <property type="molecule type" value="Genomic_DNA"/>
</dbReference>
<evidence type="ECO:0000313" key="7">
    <source>
        <dbReference type="Proteomes" id="UP000838821"/>
    </source>
</evidence>
<proteinExistence type="predicted"/>
<dbReference type="PANTHER" id="PTHR46796">
    <property type="entry name" value="HTH-TYPE TRANSCRIPTIONAL ACTIVATOR RHAS-RELATED"/>
    <property type="match status" value="1"/>
</dbReference>
<evidence type="ECO:0000256" key="1">
    <source>
        <dbReference type="ARBA" id="ARBA00023015"/>
    </source>
</evidence>
<accession>A0ABM9CV24</accession>
<evidence type="ECO:0000259" key="5">
    <source>
        <dbReference type="PROSITE" id="PS01124"/>
    </source>
</evidence>
<dbReference type="InterPro" id="IPR050204">
    <property type="entry name" value="AraC_XylS_family_regulators"/>
</dbReference>
<protein>
    <submittedName>
        <fullName evidence="6">Arabinose operon regulatory protein</fullName>
    </submittedName>
</protein>
<dbReference type="Pfam" id="PF12833">
    <property type="entry name" value="HTH_18"/>
    <property type="match status" value="1"/>
</dbReference>
<reference evidence="6" key="1">
    <citation type="submission" date="2022-01" db="EMBL/GenBank/DDBJ databases">
        <authorList>
            <person name="Criscuolo A."/>
        </authorList>
    </citation>
    <scope>NUCLEOTIDE SEQUENCE</scope>
    <source>
        <strain evidence="6">CIP111891</strain>
    </source>
</reference>
<feature type="domain" description="HTH araC/xylS-type" evidence="5">
    <location>
        <begin position="184"/>
        <end position="282"/>
    </location>
</feature>
<dbReference type="SUPFAM" id="SSF51215">
    <property type="entry name" value="Regulatory protein AraC"/>
    <property type="match status" value="1"/>
</dbReference>
<dbReference type="PRINTS" id="PR00032">
    <property type="entry name" value="HTHARAC"/>
</dbReference>
<evidence type="ECO:0000256" key="4">
    <source>
        <dbReference type="ARBA" id="ARBA00023163"/>
    </source>
</evidence>
<dbReference type="InterPro" id="IPR009057">
    <property type="entry name" value="Homeodomain-like_sf"/>
</dbReference>